<dbReference type="GO" id="GO:0003955">
    <property type="term" value="F:NAD(P)H dehydrogenase (quinone) activity"/>
    <property type="evidence" value="ECO:0007669"/>
    <property type="project" value="TreeGrafter"/>
</dbReference>
<dbReference type="Gene3D" id="3.40.50.360">
    <property type="match status" value="1"/>
</dbReference>
<dbReference type="EMBL" id="FXAF01000006">
    <property type="protein sequence ID" value="SMF39662.1"/>
    <property type="molecule type" value="Genomic_DNA"/>
</dbReference>
<accession>A0A1X7ETI8</accession>
<reference evidence="5" key="1">
    <citation type="submission" date="2017-04" db="EMBL/GenBank/DDBJ databases">
        <authorList>
            <person name="Varghese N."/>
            <person name="Submissions S."/>
        </authorList>
    </citation>
    <scope>NUCLEOTIDE SEQUENCE [LARGE SCALE GENOMIC DNA]</scope>
    <source>
        <strain evidence="5">B4P</strain>
    </source>
</reference>
<gene>
    <name evidence="4" type="ORF">SAMN02982989_1767</name>
</gene>
<evidence type="ECO:0000259" key="3">
    <source>
        <dbReference type="Pfam" id="PF02525"/>
    </source>
</evidence>
<dbReference type="RefSeq" id="WP_085422043.1">
    <property type="nucleotide sequence ID" value="NZ_FXAF01000006.1"/>
</dbReference>
<keyword evidence="2" id="KW-0560">Oxidoreductase</keyword>
<dbReference type="Pfam" id="PF02525">
    <property type="entry name" value="Flavodoxin_2"/>
    <property type="match status" value="1"/>
</dbReference>
<dbReference type="OrthoDB" id="9798454at2"/>
<keyword evidence="5" id="KW-1185">Reference proteome</keyword>
<evidence type="ECO:0000256" key="2">
    <source>
        <dbReference type="ARBA" id="ARBA00023002"/>
    </source>
</evidence>
<evidence type="ECO:0000313" key="5">
    <source>
        <dbReference type="Proteomes" id="UP000192903"/>
    </source>
</evidence>
<dbReference type="STRING" id="464029.SAMN02982989_1767"/>
<evidence type="ECO:0000256" key="1">
    <source>
        <dbReference type="ARBA" id="ARBA00006252"/>
    </source>
</evidence>
<organism evidence="4 5">
    <name type="scientific">Xaviernesmea oryzae</name>
    <dbReference type="NCBI Taxonomy" id="464029"/>
    <lineage>
        <taxon>Bacteria</taxon>
        <taxon>Pseudomonadati</taxon>
        <taxon>Pseudomonadota</taxon>
        <taxon>Alphaproteobacteria</taxon>
        <taxon>Hyphomicrobiales</taxon>
        <taxon>Rhizobiaceae</taxon>
        <taxon>Rhizobium/Agrobacterium group</taxon>
        <taxon>Xaviernesmea</taxon>
    </lineage>
</organism>
<dbReference type="PANTHER" id="PTHR10204">
    <property type="entry name" value="NAD P H OXIDOREDUCTASE-RELATED"/>
    <property type="match status" value="1"/>
</dbReference>
<dbReference type="InterPro" id="IPR003680">
    <property type="entry name" value="Flavodoxin_fold"/>
</dbReference>
<sequence length="197" mass="22926">MRVLLVLAHPLPESYAASVARTVRETLEAGGHAVDLLDLYAEDFDPRLTEKERRGYFDSPYDTSEVAGLVERLKAADALMLVFPQWWFNLPAVLKGFFDRVFAPGVAFRHDKTGGRIIPQLTNIRHFWVFTTTGSPWWIVKLYMGDPVRRQMRRGIAIFCNRKVRFRMLALHDMDRATDDKRRRHLERVRTALQALR</sequence>
<comment type="similarity">
    <text evidence="1">Belongs to the NAD(P)H dehydrogenase (quinone) family.</text>
</comment>
<dbReference type="PANTHER" id="PTHR10204:SF34">
    <property type="entry name" value="NAD(P)H DEHYDROGENASE [QUINONE] 1 ISOFORM 1"/>
    <property type="match status" value="1"/>
</dbReference>
<dbReference type="InterPro" id="IPR029039">
    <property type="entry name" value="Flavoprotein-like_sf"/>
</dbReference>
<evidence type="ECO:0000313" key="4">
    <source>
        <dbReference type="EMBL" id="SMF39662.1"/>
    </source>
</evidence>
<name>A0A1X7ETI8_9HYPH</name>
<feature type="domain" description="Flavodoxin-like fold" evidence="3">
    <location>
        <begin position="1"/>
        <end position="190"/>
    </location>
</feature>
<protein>
    <submittedName>
        <fullName evidence="4">Putative NADPH-quinone reductase (Modulator of drug activity B)</fullName>
    </submittedName>
</protein>
<dbReference type="SUPFAM" id="SSF52218">
    <property type="entry name" value="Flavoproteins"/>
    <property type="match status" value="1"/>
</dbReference>
<dbReference type="GO" id="GO:0005829">
    <property type="term" value="C:cytosol"/>
    <property type="evidence" value="ECO:0007669"/>
    <property type="project" value="TreeGrafter"/>
</dbReference>
<dbReference type="InterPro" id="IPR051545">
    <property type="entry name" value="NAD(P)H_dehydrogenase_qn"/>
</dbReference>
<proteinExistence type="inferred from homology"/>
<dbReference type="Proteomes" id="UP000192903">
    <property type="component" value="Unassembled WGS sequence"/>
</dbReference>
<dbReference type="AlphaFoldDB" id="A0A1X7ETI8"/>